<evidence type="ECO:0000256" key="2">
    <source>
        <dbReference type="ARBA" id="ARBA00004123"/>
    </source>
</evidence>
<dbReference type="GO" id="GO:0005634">
    <property type="term" value="C:nucleus"/>
    <property type="evidence" value="ECO:0007669"/>
    <property type="project" value="UniProtKB-SubCell"/>
</dbReference>
<dbReference type="GO" id="GO:0046872">
    <property type="term" value="F:metal ion binding"/>
    <property type="evidence" value="ECO:0007669"/>
    <property type="project" value="UniProtKB-KW"/>
</dbReference>
<evidence type="ECO:0000256" key="3">
    <source>
        <dbReference type="ARBA" id="ARBA00006958"/>
    </source>
</evidence>
<dbReference type="Proteomes" id="UP001460270">
    <property type="component" value="Unassembled WGS sequence"/>
</dbReference>
<dbReference type="GO" id="GO:0016787">
    <property type="term" value="F:hydrolase activity"/>
    <property type="evidence" value="ECO:0007669"/>
    <property type="project" value="UniProtKB-KW"/>
</dbReference>
<proteinExistence type="inferred from homology"/>
<name>A0AAW0NYU8_9GOBI</name>
<feature type="domain" description="DDE Tnp4" evidence="8">
    <location>
        <begin position="86"/>
        <end position="252"/>
    </location>
</feature>
<dbReference type="EMBL" id="JBBPFD010000012">
    <property type="protein sequence ID" value="KAK7904682.1"/>
    <property type="molecule type" value="Genomic_DNA"/>
</dbReference>
<evidence type="ECO:0000256" key="6">
    <source>
        <dbReference type="ARBA" id="ARBA00022801"/>
    </source>
</evidence>
<organism evidence="9 10">
    <name type="scientific">Mugilogobius chulae</name>
    <name type="common">yellowstripe goby</name>
    <dbReference type="NCBI Taxonomy" id="88201"/>
    <lineage>
        <taxon>Eukaryota</taxon>
        <taxon>Metazoa</taxon>
        <taxon>Chordata</taxon>
        <taxon>Craniata</taxon>
        <taxon>Vertebrata</taxon>
        <taxon>Euteleostomi</taxon>
        <taxon>Actinopterygii</taxon>
        <taxon>Neopterygii</taxon>
        <taxon>Teleostei</taxon>
        <taxon>Neoteleostei</taxon>
        <taxon>Acanthomorphata</taxon>
        <taxon>Gobiaria</taxon>
        <taxon>Gobiiformes</taxon>
        <taxon>Gobioidei</taxon>
        <taxon>Gobiidae</taxon>
        <taxon>Gobionellinae</taxon>
        <taxon>Mugilogobius</taxon>
    </lineage>
</organism>
<comment type="similarity">
    <text evidence="3">Belongs to the HARBI1 family.</text>
</comment>
<dbReference type="AlphaFoldDB" id="A0AAW0NYU8"/>
<dbReference type="PANTHER" id="PTHR22930">
    <property type="match status" value="1"/>
</dbReference>
<keyword evidence="10" id="KW-1185">Reference proteome</keyword>
<dbReference type="InterPro" id="IPR045249">
    <property type="entry name" value="HARBI1-like"/>
</dbReference>
<evidence type="ECO:0000313" key="9">
    <source>
        <dbReference type="EMBL" id="KAK7904682.1"/>
    </source>
</evidence>
<keyword evidence="7" id="KW-0539">Nucleus</keyword>
<evidence type="ECO:0000259" key="8">
    <source>
        <dbReference type="Pfam" id="PF13359"/>
    </source>
</evidence>
<comment type="subcellular location">
    <subcellularLocation>
        <location evidence="2">Nucleus</location>
    </subcellularLocation>
</comment>
<dbReference type="PANTHER" id="PTHR22930:SF269">
    <property type="entry name" value="NUCLEASE HARBI1-LIKE PROTEIN"/>
    <property type="match status" value="1"/>
</dbReference>
<evidence type="ECO:0000313" key="10">
    <source>
        <dbReference type="Proteomes" id="UP001460270"/>
    </source>
</evidence>
<comment type="caution">
    <text evidence="9">The sequence shown here is derived from an EMBL/GenBank/DDBJ whole genome shotgun (WGS) entry which is preliminary data.</text>
</comment>
<keyword evidence="5" id="KW-0479">Metal-binding</keyword>
<keyword evidence="6" id="KW-0378">Hydrolase</keyword>
<dbReference type="GO" id="GO:0004518">
    <property type="term" value="F:nuclease activity"/>
    <property type="evidence" value="ECO:0007669"/>
    <property type="project" value="UniProtKB-KW"/>
</dbReference>
<gene>
    <name evidence="9" type="ORF">WMY93_017289</name>
</gene>
<evidence type="ECO:0000256" key="4">
    <source>
        <dbReference type="ARBA" id="ARBA00022722"/>
    </source>
</evidence>
<dbReference type="Pfam" id="PF13359">
    <property type="entry name" value="DDE_Tnp_4"/>
    <property type="match status" value="1"/>
</dbReference>
<dbReference type="InterPro" id="IPR027806">
    <property type="entry name" value="HARBI1_dom"/>
</dbReference>
<evidence type="ECO:0000256" key="1">
    <source>
        <dbReference type="ARBA" id="ARBA00001968"/>
    </source>
</evidence>
<keyword evidence="4" id="KW-0540">Nuclease</keyword>
<accession>A0AAW0NYU8</accession>
<protein>
    <recommendedName>
        <fullName evidence="8">DDE Tnp4 domain-containing protein</fullName>
    </recommendedName>
</protein>
<evidence type="ECO:0000256" key="7">
    <source>
        <dbReference type="ARBA" id="ARBA00023242"/>
    </source>
</evidence>
<sequence>MCLANVSHTFLVEDEEVPGHRGFICKPCFCLSFGADNCQELCLHGLQCNRNRYDEAVSPTPTEDTWREIANGFWEKWNFPNCLGALDGKHVQIEKPANSGSQYFNYLKFFSIVLLALVDADYRFRVIHVGDYGRSSDGGVYAGSALGIGMEGGTLHVPPNAPLPGAVEEDALPYVMVADAAFPLKTYMMRPYPGPVNNHHMRIYNYRLSRARMVVENAFGILATRWRVLYTRISVQPKNVDAIVIACCILHNYLLSPTDNVRLMEEAEAHGRRMRRIGNVGGHRTSNDARAVRQKFCEFFNSPEGSVHWQDRMRRSDGAEAEPCAAHTEDVERSSFIKTAAQLIRQSERSGAEMHVVG</sequence>
<comment type="cofactor">
    <cofactor evidence="1">
        <name>a divalent metal cation</name>
        <dbReference type="ChEBI" id="CHEBI:60240"/>
    </cofactor>
</comment>
<evidence type="ECO:0000256" key="5">
    <source>
        <dbReference type="ARBA" id="ARBA00022723"/>
    </source>
</evidence>
<reference evidence="10" key="1">
    <citation type="submission" date="2024-04" db="EMBL/GenBank/DDBJ databases">
        <title>Salinicola lusitanus LLJ914,a marine bacterium isolated from the Okinawa Trough.</title>
        <authorList>
            <person name="Li J."/>
        </authorList>
    </citation>
    <scope>NUCLEOTIDE SEQUENCE [LARGE SCALE GENOMIC DNA]</scope>
</reference>